<dbReference type="AlphaFoldDB" id="A0A2T7PFR7"/>
<gene>
    <name evidence="4" type="ORF">C0Q70_07701</name>
</gene>
<sequence length="893" mass="99315">MWMFLRAGLLWTFYLTAVKMEEYEACPQQQGELTQCCTLSSGVLRCPANMCPTGYFVSFTSFCRTSSEETTTKQEEETAAFYSPTVMATTSASVSVTAESLRESSRITTSEMVQNTSSTKVTSGQMPSTLTSLTTSSENSPMTAAGFTMTGEVREETTPNGTAIQEGPDSIGSKARFTASSRKDAYEIDNRLSQRPGYEEDINRHSFSRFVKINVGRPIVFIAKGNNSKTETTEVYEEIALSPQSSHTRKQASNGETLTNPCHYLQPNKIVIGDDIDDQAVFTGSSIRPDETCRKKVELHRGPSMPYYTNESAPVNRDRDEYRDNDAVKLSWPDKRDESREGAQRGVNSETLIYKGGLCNSLGVLNTSIDSSTKDLPLKLSAENPCPQEGQSSKDKMYKGKGPLSSFKSYHPIRRSRWHDSIKAYKDSVESADSGIYSSRESWVANDDGDLSSLKDQSVGSVDSPEECGSRESLTNAHDSYYTEEQDFLHSSKSTQTVLKNILPDPVLSEDWQFSNEFSVMGGKLQGNDSDVILEIPVGGIGKDEVVTIHGAVSTDLNKAYSKLDLPKDEVIVSPIVEYFAGLGFTFQKAVKIVLPSFMPPNVSLEHIHVYQFHSENNKVHCYRLQTLNTNMEHFEVDTYGRQIHIVTHHFSGYLCTVCEKACADYTKPHDITLQVYAKHVLRDDNTREPPENSTKNRQMLLITREKLPRLPAGVEVEGIEVGGRLGMGDTQKDLWTHVTDGATVLKPVLQEFDADYRCSLMPDGTSGSWQTHHIPSRQSSISFDSVLSPSECHHYKQSGQGVVRSPSLNKLEIENVQNLIVCPGAVSPMEEQPSSSTHPKEQPGMCQPLQPQEELCSHVLPNTRNSTSVHDNMKRPVQVSNREDDLNQSHDF</sequence>
<feature type="region of interest" description="Disordered" evidence="1">
    <location>
        <begin position="302"/>
        <end position="345"/>
    </location>
</feature>
<feature type="region of interest" description="Disordered" evidence="1">
    <location>
        <begin position="448"/>
        <end position="474"/>
    </location>
</feature>
<feature type="compositionally biased region" description="Polar residues" evidence="1">
    <location>
        <begin position="861"/>
        <end position="871"/>
    </location>
</feature>
<accession>A0A2T7PFR7</accession>
<dbReference type="Proteomes" id="UP000245119">
    <property type="component" value="Linkage Group LG4"/>
</dbReference>
<feature type="region of interest" description="Disordered" evidence="1">
    <location>
        <begin position="378"/>
        <end position="408"/>
    </location>
</feature>
<feature type="region of interest" description="Disordered" evidence="1">
    <location>
        <begin position="242"/>
        <end position="261"/>
    </location>
</feature>
<feature type="region of interest" description="Disordered" evidence="1">
    <location>
        <begin position="110"/>
        <end position="142"/>
    </location>
</feature>
<organism evidence="4 5">
    <name type="scientific">Pomacea canaliculata</name>
    <name type="common">Golden apple snail</name>
    <dbReference type="NCBI Taxonomy" id="400727"/>
    <lineage>
        <taxon>Eukaryota</taxon>
        <taxon>Metazoa</taxon>
        <taxon>Spiralia</taxon>
        <taxon>Lophotrochozoa</taxon>
        <taxon>Mollusca</taxon>
        <taxon>Gastropoda</taxon>
        <taxon>Caenogastropoda</taxon>
        <taxon>Architaenioglossa</taxon>
        <taxon>Ampullarioidea</taxon>
        <taxon>Ampullariidae</taxon>
        <taxon>Pomacea</taxon>
    </lineage>
</organism>
<feature type="compositionally biased region" description="Basic and acidic residues" evidence="1">
    <location>
        <begin position="882"/>
        <end position="893"/>
    </location>
</feature>
<evidence type="ECO:0000256" key="1">
    <source>
        <dbReference type="SAM" id="MobiDB-lite"/>
    </source>
</evidence>
<feature type="compositionally biased region" description="Polar residues" evidence="1">
    <location>
        <begin position="110"/>
        <end position="127"/>
    </location>
</feature>
<feature type="signal peptide" evidence="2">
    <location>
        <begin position="1"/>
        <end position="20"/>
    </location>
</feature>
<dbReference type="Pfam" id="PF00791">
    <property type="entry name" value="ZU5"/>
    <property type="match status" value="1"/>
</dbReference>
<evidence type="ECO:0000313" key="5">
    <source>
        <dbReference type="Proteomes" id="UP000245119"/>
    </source>
</evidence>
<comment type="caution">
    <text evidence="4">The sequence shown here is derived from an EMBL/GenBank/DDBJ whole genome shotgun (WGS) entry which is preliminary data.</text>
</comment>
<feature type="compositionally biased region" description="Low complexity" evidence="1">
    <location>
        <begin position="128"/>
        <end position="137"/>
    </location>
</feature>
<proteinExistence type="predicted"/>
<feature type="compositionally biased region" description="Polar residues" evidence="1">
    <location>
        <begin position="242"/>
        <end position="260"/>
    </location>
</feature>
<evidence type="ECO:0000256" key="2">
    <source>
        <dbReference type="SAM" id="SignalP"/>
    </source>
</evidence>
<keyword evidence="2" id="KW-0732">Signal</keyword>
<feature type="chain" id="PRO_5015495178" description="ZU5 domain-containing protein" evidence="2">
    <location>
        <begin position="21"/>
        <end position="893"/>
    </location>
</feature>
<feature type="region of interest" description="Disordered" evidence="1">
    <location>
        <begin position="827"/>
        <end position="893"/>
    </location>
</feature>
<dbReference type="OrthoDB" id="6084488at2759"/>
<feature type="compositionally biased region" description="Basic and acidic residues" evidence="1">
    <location>
        <begin position="316"/>
        <end position="343"/>
    </location>
</feature>
<keyword evidence="5" id="KW-1185">Reference proteome</keyword>
<dbReference type="InterPro" id="IPR000906">
    <property type="entry name" value="ZU5_dom"/>
</dbReference>
<reference evidence="4 5" key="1">
    <citation type="submission" date="2018-04" db="EMBL/GenBank/DDBJ databases">
        <title>The genome of golden apple snail Pomacea canaliculata provides insight into stress tolerance and invasive adaptation.</title>
        <authorList>
            <person name="Liu C."/>
            <person name="Liu B."/>
            <person name="Ren Y."/>
            <person name="Zhang Y."/>
            <person name="Wang H."/>
            <person name="Li S."/>
            <person name="Jiang F."/>
            <person name="Yin L."/>
            <person name="Zhang G."/>
            <person name="Qian W."/>
            <person name="Fan W."/>
        </authorList>
    </citation>
    <scope>NUCLEOTIDE SEQUENCE [LARGE SCALE GENOMIC DNA]</scope>
    <source>
        <strain evidence="4">SZHN2017</strain>
        <tissue evidence="4">Muscle</tissue>
    </source>
</reference>
<dbReference type="EMBL" id="PZQS01000004">
    <property type="protein sequence ID" value="PVD32268.1"/>
    <property type="molecule type" value="Genomic_DNA"/>
</dbReference>
<feature type="domain" description="ZU5" evidence="3">
    <location>
        <begin position="518"/>
        <end position="601"/>
    </location>
</feature>
<dbReference type="Gene3D" id="2.60.220.30">
    <property type="match status" value="1"/>
</dbReference>
<protein>
    <recommendedName>
        <fullName evidence="3">ZU5 domain-containing protein</fullName>
    </recommendedName>
</protein>
<evidence type="ECO:0000259" key="3">
    <source>
        <dbReference type="Pfam" id="PF00791"/>
    </source>
</evidence>
<evidence type="ECO:0000313" key="4">
    <source>
        <dbReference type="EMBL" id="PVD32268.1"/>
    </source>
</evidence>
<name>A0A2T7PFR7_POMCA</name>